<dbReference type="Proteomes" id="UP000035425">
    <property type="component" value="Unassembled WGS sequence"/>
</dbReference>
<keyword evidence="2" id="KW-1185">Reference proteome</keyword>
<dbReference type="RefSeq" id="WP_047221794.1">
    <property type="nucleotide sequence ID" value="NZ_JWIO01000004.1"/>
</dbReference>
<name>A0ABR5F744_9ACTN</name>
<dbReference type="InterPro" id="IPR011008">
    <property type="entry name" value="Dimeric_a/b-barrel"/>
</dbReference>
<sequence length="121" mass="13220">MHRSLIVAKITPGAEKDVARIFAESDATGLPRIAGVTRRSLYSLGDLYVHLLETAGDGRRAVDNARGHEEFKRVSERLSHYIQPYLPTWRSPEDAIARCFYTYEAGSAGGTHEASSAGEAA</sequence>
<dbReference type="EMBL" id="JWIO01000004">
    <property type="protein sequence ID" value="KLL12495.1"/>
    <property type="molecule type" value="Genomic_DNA"/>
</dbReference>
<dbReference type="Pfam" id="PF04673">
    <property type="entry name" value="Cyclase_polyket"/>
    <property type="match status" value="1"/>
</dbReference>
<comment type="caution">
    <text evidence="1">The sequence shown here is derived from an EMBL/GenBank/DDBJ whole genome shotgun (WGS) entry which is preliminary data.</text>
</comment>
<dbReference type="InterPro" id="IPR038474">
    <property type="entry name" value="Polyketide_synth_cyclase_sf"/>
</dbReference>
<evidence type="ECO:0000313" key="1">
    <source>
        <dbReference type="EMBL" id="KLL12495.1"/>
    </source>
</evidence>
<proteinExistence type="predicted"/>
<evidence type="ECO:0000313" key="2">
    <source>
        <dbReference type="Proteomes" id="UP000035425"/>
    </source>
</evidence>
<reference evidence="1 2" key="1">
    <citation type="submission" date="2014-12" db="EMBL/GenBank/DDBJ databases">
        <title>Frankia sp. BMG5.1 draft genome.</title>
        <authorList>
            <person name="Gtari M."/>
            <person name="Ghodhbane-Gtari F."/>
            <person name="Nouioui I."/>
            <person name="Ktari A."/>
            <person name="Hezbri K."/>
            <person name="Mimouni W."/>
            <person name="Sbissi I."/>
            <person name="Ayari A."/>
            <person name="Yamanaka T."/>
            <person name="Normand P."/>
            <person name="Tisa L.S."/>
            <person name="Boudabous A."/>
        </authorList>
    </citation>
    <scope>NUCLEOTIDE SEQUENCE [LARGE SCALE GENOMIC DNA]</scope>
    <source>
        <strain evidence="1 2">BMG5.1</strain>
    </source>
</reference>
<protein>
    <submittedName>
        <fullName evidence="1">Polyketide synthase</fullName>
    </submittedName>
</protein>
<organism evidence="1 2">
    <name type="scientific">Protofrankia coriariae</name>
    <dbReference type="NCBI Taxonomy" id="1562887"/>
    <lineage>
        <taxon>Bacteria</taxon>
        <taxon>Bacillati</taxon>
        <taxon>Actinomycetota</taxon>
        <taxon>Actinomycetes</taxon>
        <taxon>Frankiales</taxon>
        <taxon>Frankiaceae</taxon>
        <taxon>Protofrankia</taxon>
    </lineage>
</organism>
<gene>
    <name evidence="1" type="ORF">FrCorBMG51_04260</name>
</gene>
<dbReference type="SUPFAM" id="SSF54909">
    <property type="entry name" value="Dimeric alpha+beta barrel"/>
    <property type="match status" value="1"/>
</dbReference>
<accession>A0ABR5F744</accession>
<dbReference type="Gene3D" id="3.30.70.1090">
    <property type="entry name" value="Dimeric alpha+beta barrel"/>
    <property type="match status" value="1"/>
</dbReference>
<dbReference type="InterPro" id="IPR006765">
    <property type="entry name" value="Polyketide_synth_cyclase"/>
</dbReference>